<dbReference type="InterPro" id="IPR013094">
    <property type="entry name" value="AB_hydrolase_3"/>
</dbReference>
<dbReference type="Gene3D" id="3.40.50.1820">
    <property type="entry name" value="alpha/beta hydrolase"/>
    <property type="match status" value="1"/>
</dbReference>
<dbReference type="Pfam" id="PF07859">
    <property type="entry name" value="Abhydrolase_3"/>
    <property type="match status" value="1"/>
</dbReference>
<proteinExistence type="predicted"/>
<accession>A0ABR4JI79</accession>
<evidence type="ECO:0000256" key="1">
    <source>
        <dbReference type="ARBA" id="ARBA00022801"/>
    </source>
</evidence>
<feature type="domain" description="Alpha/beta hydrolase fold-3" evidence="3">
    <location>
        <begin position="102"/>
        <end position="308"/>
    </location>
</feature>
<feature type="compositionally biased region" description="Polar residues" evidence="2">
    <location>
        <begin position="1"/>
        <end position="15"/>
    </location>
</feature>
<sequence length="334" mass="35464">MSISTLTTASGSLDDNATLRPPFDPTLETARNSAFLDPNIFLSVSNIRAQPDSFSLDSFLSKFTSLAHEEYTIPGPSRGSTVTLSVFTPKGSTGAKRPAVYNVHGGGQIAGTRFAGIEGVADWFAGLDVVLITVEYRLAPEHPAPAALDDSFTGLVWVADHCADLGVDPLKIMVVGVSGGGPIAAACAIQARNRQHPHLCGQLLSTPMLDSRVDTVSSLQFETLTHWSGRTNRMAWGCVLGQDANSAEVSELVSPSRATDLAGVAPAFIDAGEAEVFRDEAVAYASTLWKSGVSAELHVWPGAWHGFDMLAPEALVSKAATAAKKDWIRRLLFN</sequence>
<organism evidence="4 5">
    <name type="scientific">Aspergillus pseudoustus</name>
    <dbReference type="NCBI Taxonomy" id="1810923"/>
    <lineage>
        <taxon>Eukaryota</taxon>
        <taxon>Fungi</taxon>
        <taxon>Dikarya</taxon>
        <taxon>Ascomycota</taxon>
        <taxon>Pezizomycotina</taxon>
        <taxon>Eurotiomycetes</taxon>
        <taxon>Eurotiomycetidae</taxon>
        <taxon>Eurotiales</taxon>
        <taxon>Aspergillaceae</taxon>
        <taxon>Aspergillus</taxon>
        <taxon>Aspergillus subgen. Nidulantes</taxon>
    </lineage>
</organism>
<reference evidence="4 5" key="1">
    <citation type="submission" date="2024-07" db="EMBL/GenBank/DDBJ databases">
        <title>Section-level genome sequencing and comparative genomics of Aspergillus sections Usti and Cavernicolus.</title>
        <authorList>
            <consortium name="Lawrence Berkeley National Laboratory"/>
            <person name="Nybo J.L."/>
            <person name="Vesth T.C."/>
            <person name="Theobald S."/>
            <person name="Frisvad J.C."/>
            <person name="Larsen T.O."/>
            <person name="Kjaerboelling I."/>
            <person name="Rothschild-Mancinelli K."/>
            <person name="Lyhne E.K."/>
            <person name="Kogle M.E."/>
            <person name="Barry K."/>
            <person name="Clum A."/>
            <person name="Na H."/>
            <person name="Ledsgaard L."/>
            <person name="Lin J."/>
            <person name="Lipzen A."/>
            <person name="Kuo A."/>
            <person name="Riley R."/>
            <person name="Mondo S."/>
            <person name="Labutti K."/>
            <person name="Haridas S."/>
            <person name="Pangalinan J."/>
            <person name="Salamov A.A."/>
            <person name="Simmons B.A."/>
            <person name="Magnuson J.K."/>
            <person name="Chen J."/>
            <person name="Drula E."/>
            <person name="Henrissat B."/>
            <person name="Wiebenga A."/>
            <person name="Lubbers R.J."/>
            <person name="Gomes A.C."/>
            <person name="Makela M.R."/>
            <person name="Stajich J."/>
            <person name="Grigoriev I.V."/>
            <person name="Mortensen U.H."/>
            <person name="De Vries R.P."/>
            <person name="Baker S.E."/>
            <person name="Andersen M.R."/>
        </authorList>
    </citation>
    <scope>NUCLEOTIDE SEQUENCE [LARGE SCALE GENOMIC DNA]</scope>
    <source>
        <strain evidence="4 5">CBS 123904</strain>
    </source>
</reference>
<dbReference type="PANTHER" id="PTHR48081">
    <property type="entry name" value="AB HYDROLASE SUPERFAMILY PROTEIN C4A8.06C"/>
    <property type="match status" value="1"/>
</dbReference>
<dbReference type="GO" id="GO:0016787">
    <property type="term" value="F:hydrolase activity"/>
    <property type="evidence" value="ECO:0007669"/>
    <property type="project" value="UniProtKB-KW"/>
</dbReference>
<feature type="region of interest" description="Disordered" evidence="2">
    <location>
        <begin position="1"/>
        <end position="20"/>
    </location>
</feature>
<dbReference type="SUPFAM" id="SSF53474">
    <property type="entry name" value="alpha/beta-Hydrolases"/>
    <property type="match status" value="1"/>
</dbReference>
<dbReference type="InterPro" id="IPR029058">
    <property type="entry name" value="AB_hydrolase_fold"/>
</dbReference>
<evidence type="ECO:0000313" key="5">
    <source>
        <dbReference type="Proteomes" id="UP001610446"/>
    </source>
</evidence>
<gene>
    <name evidence="4" type="ORF">BJY01DRAFT_250590</name>
</gene>
<evidence type="ECO:0000259" key="3">
    <source>
        <dbReference type="Pfam" id="PF07859"/>
    </source>
</evidence>
<keyword evidence="5" id="KW-1185">Reference proteome</keyword>
<dbReference type="EMBL" id="JBFXLU010000135">
    <property type="protein sequence ID" value="KAL2839279.1"/>
    <property type="molecule type" value="Genomic_DNA"/>
</dbReference>
<name>A0ABR4JI79_9EURO</name>
<dbReference type="Proteomes" id="UP001610446">
    <property type="component" value="Unassembled WGS sequence"/>
</dbReference>
<evidence type="ECO:0000256" key="2">
    <source>
        <dbReference type="SAM" id="MobiDB-lite"/>
    </source>
</evidence>
<protein>
    <submittedName>
        <fullName evidence="4">Alpha/Beta hydrolase protein</fullName>
    </submittedName>
</protein>
<dbReference type="PANTHER" id="PTHR48081:SF8">
    <property type="entry name" value="ALPHA_BETA HYDROLASE FOLD-3 DOMAIN-CONTAINING PROTEIN-RELATED"/>
    <property type="match status" value="1"/>
</dbReference>
<comment type="caution">
    <text evidence="4">The sequence shown here is derived from an EMBL/GenBank/DDBJ whole genome shotgun (WGS) entry which is preliminary data.</text>
</comment>
<keyword evidence="1 4" id="KW-0378">Hydrolase</keyword>
<dbReference type="InterPro" id="IPR050300">
    <property type="entry name" value="GDXG_lipolytic_enzyme"/>
</dbReference>
<evidence type="ECO:0000313" key="4">
    <source>
        <dbReference type="EMBL" id="KAL2839279.1"/>
    </source>
</evidence>